<feature type="transmembrane region" description="Helical" evidence="1">
    <location>
        <begin position="112"/>
        <end position="128"/>
    </location>
</feature>
<keyword evidence="3" id="KW-1185">Reference proteome</keyword>
<accession>A0A1S1MVT6</accession>
<sequence length="242" mass="27125">MTRSDTRYYILAFEFATLGLMLLNSLLIKASVEGVPWRNVLAQGCLASLILCICGDVVNFNLSNRFFDSSDVVKHDYLIDSVIFFAPGYMMLLLVMGYIFKHYYSAQYLAKVTLLSFAVATLSYVNMVNVEAELYIIVVTYFYSLLITLIGASGILLWYMYGISAPLGIWLCSIGLVLATVADCVIGTMWIFGNDGQGFYPLARELNWVLYISSQSLVIHLPRVIELTCIKRLSNYQSIAGQ</sequence>
<protein>
    <submittedName>
        <fullName evidence="2">Uncharacterized protein</fullName>
    </submittedName>
</protein>
<keyword evidence="1" id="KW-1133">Transmembrane helix</keyword>
<dbReference type="AlphaFoldDB" id="A0A1S1MVT6"/>
<feature type="transmembrane region" description="Helical" evidence="1">
    <location>
        <begin position="167"/>
        <end position="192"/>
    </location>
</feature>
<name>A0A1S1MVT6_9GAMM</name>
<gene>
    <name evidence="2" type="ORF">BET10_11940</name>
</gene>
<feature type="transmembrane region" description="Helical" evidence="1">
    <location>
        <begin position="82"/>
        <end position="100"/>
    </location>
</feature>
<reference evidence="2 3" key="1">
    <citation type="submission" date="2016-09" db="EMBL/GenBank/DDBJ databases">
        <title>Pseudoalteromonas amylolytica sp. nov., isolated from the surface seawater.</title>
        <authorList>
            <person name="Wu Y.-H."/>
            <person name="Cheng H."/>
            <person name="Jin X.-B."/>
            <person name="Wang C.-S."/>
            <person name="Xu X.-W."/>
        </authorList>
    </citation>
    <scope>NUCLEOTIDE SEQUENCE [LARGE SCALE GENOMIC DNA]</scope>
    <source>
        <strain evidence="2 3">JW1</strain>
    </source>
</reference>
<dbReference type="EMBL" id="MKJU01000025">
    <property type="protein sequence ID" value="OHU91702.1"/>
    <property type="molecule type" value="Genomic_DNA"/>
</dbReference>
<dbReference type="STRING" id="1859457.BET10_11940"/>
<keyword evidence="1" id="KW-0812">Transmembrane</keyword>
<evidence type="ECO:0000256" key="1">
    <source>
        <dbReference type="SAM" id="Phobius"/>
    </source>
</evidence>
<dbReference type="Proteomes" id="UP000179786">
    <property type="component" value="Unassembled WGS sequence"/>
</dbReference>
<evidence type="ECO:0000313" key="3">
    <source>
        <dbReference type="Proteomes" id="UP000179786"/>
    </source>
</evidence>
<keyword evidence="1" id="KW-0472">Membrane</keyword>
<feature type="transmembrane region" description="Helical" evidence="1">
    <location>
        <begin position="40"/>
        <end position="62"/>
    </location>
</feature>
<proteinExistence type="predicted"/>
<feature type="transmembrane region" description="Helical" evidence="1">
    <location>
        <begin position="6"/>
        <end position="28"/>
    </location>
</feature>
<organism evidence="2 3">
    <name type="scientific">Pseudoalteromonas amylolytica</name>
    <dbReference type="NCBI Taxonomy" id="1859457"/>
    <lineage>
        <taxon>Bacteria</taxon>
        <taxon>Pseudomonadati</taxon>
        <taxon>Pseudomonadota</taxon>
        <taxon>Gammaproteobacteria</taxon>
        <taxon>Alteromonadales</taxon>
        <taxon>Pseudoalteromonadaceae</taxon>
        <taxon>Pseudoalteromonas</taxon>
    </lineage>
</organism>
<feature type="transmembrane region" description="Helical" evidence="1">
    <location>
        <begin position="134"/>
        <end position="160"/>
    </location>
</feature>
<comment type="caution">
    <text evidence="2">The sequence shown here is derived from an EMBL/GenBank/DDBJ whole genome shotgun (WGS) entry which is preliminary data.</text>
</comment>
<evidence type="ECO:0000313" key="2">
    <source>
        <dbReference type="EMBL" id="OHU91702.1"/>
    </source>
</evidence>